<dbReference type="InterPro" id="IPR001296">
    <property type="entry name" value="Glyco_trans_1"/>
</dbReference>
<dbReference type="PANTHER" id="PTHR45947:SF14">
    <property type="entry name" value="SLL1723 PROTEIN"/>
    <property type="match status" value="1"/>
</dbReference>
<dbReference type="OrthoDB" id="9772485at2"/>
<dbReference type="AlphaFoldDB" id="A0A090K6T4"/>
<dbReference type="GO" id="GO:0016757">
    <property type="term" value="F:glycosyltransferase activity"/>
    <property type="evidence" value="ECO:0007669"/>
    <property type="project" value="InterPro"/>
</dbReference>
<dbReference type="PANTHER" id="PTHR45947">
    <property type="entry name" value="SULFOQUINOVOSYL TRANSFERASE SQD2"/>
    <property type="match status" value="1"/>
</dbReference>
<dbReference type="Pfam" id="PF00534">
    <property type="entry name" value="Glycos_transf_1"/>
    <property type="match status" value="1"/>
</dbReference>
<sequence length="387" mass="43078">MKHIAIVVPEFPIASETFIVTEIQALAKAGHRVTVFCFIKRDLAITLPHNVSVIDVNSASNRDVSRFVAKRPFAMAKALMCAKNQHAIPTKSLLLYGAKLAYLASKSCCDHFHCHFMHCSLAYTLVAARWLDIATSSVGHGHDVYVNNDDIQFKLSACDFNIAVCQSMADTFERLGAKHTHLLHSGVDISRFVVHPAPAHKQLELLFVGRLVEKKGIVYALQALALIAENQRPHLDIVGQGPSQKQLYDLVKKLKLNAFVRLLGYRSPHWIGREGANYDGFVAPFCTSEDGDRNTEPMVLKEAMAMGLPVITSDVMGCSEIVTKDTGYIVAPKDTIALKLAIESFMQCQNNVREQMRVLARQRVEQCFNAQVQARRLSHLIEGTRIK</sequence>
<accession>A0A090K6T4</accession>
<evidence type="ECO:0000259" key="2">
    <source>
        <dbReference type="Pfam" id="PF13439"/>
    </source>
</evidence>
<protein>
    <submittedName>
        <fullName evidence="4">Uncharacterized protein</fullName>
    </submittedName>
</protein>
<dbReference type="Pfam" id="PF13439">
    <property type="entry name" value="Glyco_transf_4"/>
    <property type="match status" value="1"/>
</dbReference>
<dbReference type="RefSeq" id="WP_045109799.1">
    <property type="nucleotide sequence ID" value="NZ_CAWQZC010000069.1"/>
</dbReference>
<reference evidence="4 6" key="2">
    <citation type="submission" date="2016-11" db="EMBL/GenBank/DDBJ databases">
        <authorList>
            <person name="Jaros S."/>
            <person name="Januszkiewicz K."/>
            <person name="Wedrychowicz H."/>
        </authorList>
    </citation>
    <scope>NUCLEOTIDE SEQUENCE [LARGE SCALE GENOMIC DNA]</scope>
    <source>
        <strain evidence="4">NVI 5450</strain>
    </source>
</reference>
<keyword evidence="5" id="KW-1185">Reference proteome</keyword>
<dbReference type="GeneID" id="61294791"/>
<dbReference type="EMBL" id="FPLJ01000030">
    <property type="protein sequence ID" value="SGY86505.1"/>
    <property type="molecule type" value="Genomic_DNA"/>
</dbReference>
<dbReference type="SUPFAM" id="SSF53756">
    <property type="entry name" value="UDP-Glycosyltransferase/glycogen phosphorylase"/>
    <property type="match status" value="1"/>
</dbReference>
<evidence type="ECO:0000313" key="6">
    <source>
        <dbReference type="Proteomes" id="UP000183794"/>
    </source>
</evidence>
<organism evidence="4 6">
    <name type="scientific">Moritella viscosa</name>
    <dbReference type="NCBI Taxonomy" id="80854"/>
    <lineage>
        <taxon>Bacteria</taxon>
        <taxon>Pseudomonadati</taxon>
        <taxon>Pseudomonadota</taxon>
        <taxon>Gammaproteobacteria</taxon>
        <taxon>Alteromonadales</taxon>
        <taxon>Moritellaceae</taxon>
        <taxon>Moritella</taxon>
    </lineage>
</organism>
<dbReference type="EMBL" id="FPLD01000036">
    <property type="protein sequence ID" value="SGY89702.1"/>
    <property type="molecule type" value="Genomic_DNA"/>
</dbReference>
<gene>
    <name evidence="3" type="ORF">MT2528_1057</name>
    <name evidence="4" type="ORF">NVI5450_1027</name>
</gene>
<proteinExistence type="predicted"/>
<dbReference type="Proteomes" id="UP000183794">
    <property type="component" value="Unassembled WGS sequence"/>
</dbReference>
<dbReference type="Gene3D" id="3.40.50.2000">
    <property type="entry name" value="Glycogen Phosphorylase B"/>
    <property type="match status" value="2"/>
</dbReference>
<dbReference type="PATRIC" id="fig|80854.5.peg.1570"/>
<dbReference type="STRING" id="80854.MVIS_1478"/>
<dbReference type="KEGG" id="mvs:MVIS_1478"/>
<evidence type="ECO:0000313" key="4">
    <source>
        <dbReference type="EMBL" id="SGY89702.1"/>
    </source>
</evidence>
<feature type="domain" description="Glycosyltransferase subfamily 4-like N-terminal" evidence="2">
    <location>
        <begin position="16"/>
        <end position="191"/>
    </location>
</feature>
<feature type="domain" description="Glycosyl transferase family 1" evidence="1">
    <location>
        <begin position="199"/>
        <end position="362"/>
    </location>
</feature>
<evidence type="ECO:0000259" key="1">
    <source>
        <dbReference type="Pfam" id="PF00534"/>
    </source>
</evidence>
<dbReference type="HOGENOM" id="CLU_009583_14_2_6"/>
<dbReference type="InterPro" id="IPR050194">
    <property type="entry name" value="Glycosyltransferase_grp1"/>
</dbReference>
<name>A0A090K6T4_9GAMM</name>
<evidence type="ECO:0000313" key="5">
    <source>
        <dbReference type="Proteomes" id="UP000182660"/>
    </source>
</evidence>
<reference evidence="3 5" key="1">
    <citation type="submission" date="2016-11" db="EMBL/GenBank/DDBJ databases">
        <authorList>
            <person name="Klemetsen T."/>
        </authorList>
    </citation>
    <scope>NUCLEOTIDE SEQUENCE [LARGE SCALE GENOMIC DNA]</scope>
    <source>
        <strain evidence="3">MT 2528</strain>
    </source>
</reference>
<evidence type="ECO:0000313" key="3">
    <source>
        <dbReference type="EMBL" id="SGY86505.1"/>
    </source>
</evidence>
<dbReference type="Proteomes" id="UP000182660">
    <property type="component" value="Unassembled WGS sequence"/>
</dbReference>
<dbReference type="InterPro" id="IPR028098">
    <property type="entry name" value="Glyco_trans_4-like_N"/>
</dbReference>